<evidence type="ECO:0000313" key="2">
    <source>
        <dbReference type="Proteomes" id="UP000238589"/>
    </source>
</evidence>
<organism evidence="1 2">
    <name type="scientific">Malikia granosa</name>
    <dbReference type="NCBI Taxonomy" id="263067"/>
    <lineage>
        <taxon>Bacteria</taxon>
        <taxon>Pseudomonadati</taxon>
        <taxon>Pseudomonadota</taxon>
        <taxon>Betaproteobacteria</taxon>
        <taxon>Burkholderiales</taxon>
        <taxon>Comamonadaceae</taxon>
        <taxon>Malikia</taxon>
    </lineage>
</organism>
<sequence length="146" mass="15936">MLPLALFAGPVEVGQPLPALTLKDQHDKAWQIEADTKLVLFAAGRKASNLALAVLSTQPKDFLPQRHSVYLADLSRMPGFVTRTFALPSLREQPFRVGVSLDERVLADWPAQSDAVLLIDLEQGKVSRIRSAATEAELRAALGLQP</sequence>
<reference evidence="1 2" key="1">
    <citation type="submission" date="2018-03" db="EMBL/GenBank/DDBJ databases">
        <title>Comparative genomics illustrates the genes involved in a hyperalkaliphilic mechanisms of Serpentinomonas isolated from highly-alkaline calcium-rich serpentinized springs.</title>
        <authorList>
            <person name="Suzuki S."/>
            <person name="Ishii S."/>
            <person name="Walworth N."/>
            <person name="Bird L."/>
            <person name="Kuenen J.G."/>
            <person name="Nealson K.H."/>
        </authorList>
    </citation>
    <scope>NUCLEOTIDE SEQUENCE [LARGE SCALE GENOMIC DNA]</scope>
    <source>
        <strain evidence="1 2">P1</strain>
    </source>
</reference>
<evidence type="ECO:0008006" key="3">
    <source>
        <dbReference type="Google" id="ProtNLM"/>
    </source>
</evidence>
<dbReference type="AlphaFoldDB" id="A0A2S9K609"/>
<proteinExistence type="predicted"/>
<comment type="caution">
    <text evidence="1">The sequence shown here is derived from an EMBL/GenBank/DDBJ whole genome shotgun (WGS) entry which is preliminary data.</text>
</comment>
<name>A0A2S9K609_9BURK</name>
<protein>
    <recommendedName>
        <fullName evidence="3">FAD/FMN-containing dehydrogenase</fullName>
    </recommendedName>
</protein>
<gene>
    <name evidence="1" type="ORF">C6P64_07090</name>
</gene>
<dbReference type="EMBL" id="PVLQ01000023">
    <property type="protein sequence ID" value="PRD65857.1"/>
    <property type="molecule type" value="Genomic_DNA"/>
</dbReference>
<dbReference type="Proteomes" id="UP000238589">
    <property type="component" value="Unassembled WGS sequence"/>
</dbReference>
<accession>A0A2S9K609</accession>
<keyword evidence="2" id="KW-1185">Reference proteome</keyword>
<evidence type="ECO:0000313" key="1">
    <source>
        <dbReference type="EMBL" id="PRD65857.1"/>
    </source>
</evidence>